<feature type="transmembrane region" description="Helical" evidence="20">
    <location>
        <begin position="347"/>
        <end position="370"/>
    </location>
</feature>
<dbReference type="GO" id="GO:0016020">
    <property type="term" value="C:membrane"/>
    <property type="evidence" value="ECO:0007669"/>
    <property type="project" value="UniProtKB-SubCell"/>
</dbReference>
<evidence type="ECO:0000256" key="3">
    <source>
        <dbReference type="ARBA" id="ARBA00022536"/>
    </source>
</evidence>
<comment type="catalytic activity">
    <reaction evidence="16">
        <text>L-seryl-[protein] + ATP = O-phospho-L-seryl-[protein] + ADP + H(+)</text>
        <dbReference type="Rhea" id="RHEA:17989"/>
        <dbReference type="Rhea" id="RHEA-COMP:9863"/>
        <dbReference type="Rhea" id="RHEA-COMP:11604"/>
        <dbReference type="ChEBI" id="CHEBI:15378"/>
        <dbReference type="ChEBI" id="CHEBI:29999"/>
        <dbReference type="ChEBI" id="CHEBI:30616"/>
        <dbReference type="ChEBI" id="CHEBI:83421"/>
        <dbReference type="ChEBI" id="CHEBI:456216"/>
    </reaction>
</comment>
<dbReference type="InterPro" id="IPR000719">
    <property type="entry name" value="Prot_kinase_dom"/>
</dbReference>
<dbReference type="InterPro" id="IPR018097">
    <property type="entry name" value="EGF_Ca-bd_CS"/>
</dbReference>
<gene>
    <name evidence="23" type="ORF">Fot_43793</name>
</gene>
<dbReference type="EMBL" id="JBFOLJ010000013">
    <property type="protein sequence ID" value="KAL2482349.1"/>
    <property type="molecule type" value="Genomic_DNA"/>
</dbReference>
<comment type="caution">
    <text evidence="19">Lacks conserved residue(s) required for the propagation of feature annotation.</text>
</comment>
<sequence>MPNASETTTISTKPGCQSSCGDLEIPYPFGIGSNCSQNRYFDISCNTFFNPPKPYLLLIGPYENYTYEVVNISETQIYVKNSKAQLSMACYGKGLGIKTQNSAISMTFLDSPYTLSDANQVTSIGCDDLAMVQQASYLTNTSNGGGCASYCSRFQSPVGFGSCPGKGCCRTSISKGEYLEVELYDMRNYWGRRTKFFRCSFAFIGMVSDYNKFNFSLSHLNDPTTFLNNYNKEFMGMPLMLDWRILYDNRTKMQNFTDYACGKNSDCIDMDTIFGGYRCKCKKGYQGNPYLGCHDINECKISNQCASFASCTNTLGSYHCSCPDGYHGDGKKYGIGCIPLPVSHSKLAIGVGLGAGTGLLLLLPTCFWLYKFHKKRKDKKRKEKFFKRNGGLLLKQQISTDQGILEKTRLFTIKELEKATDNFNESRILGQGGQGTVYKGMLSEGKIVAIKKSKLVDENQVELFINEVVMLSQIIHRNVVKLLGCCLETEVPLLVYEFIFNGTLFDHIHDKTNEFPLSWNMRLKIAVEVAEALAYLHSATAFPIYHRDVKSTNILLDEKYVAKVSDFGTSRSIAVDHTHLTTLVKGTFGYLDPEYFQSSQFTEKSDVYSFGVVLVELLTGQRPISSAKTGEERSLATRFLLCMDGENLEQILEAQVLEHGKRQELIAVAKLAQRCLNLNGKKRPTMKEVAMELEIIKMSQTHSTTSETKYQGIELRKSKAILISDDDYIWTSTSENIIQSSDAYPLKIHTV</sequence>
<dbReference type="InterPro" id="IPR008271">
    <property type="entry name" value="Ser/Thr_kinase_AS"/>
</dbReference>
<feature type="domain" description="Protein kinase" evidence="21">
    <location>
        <begin position="423"/>
        <end position="696"/>
    </location>
</feature>
<dbReference type="InterPro" id="IPR045274">
    <property type="entry name" value="WAK-like"/>
</dbReference>
<dbReference type="PROSITE" id="PS50011">
    <property type="entry name" value="PROTEIN_KINASE_DOM"/>
    <property type="match status" value="1"/>
</dbReference>
<dbReference type="PROSITE" id="PS00108">
    <property type="entry name" value="PROTEIN_KINASE_ST"/>
    <property type="match status" value="1"/>
</dbReference>
<evidence type="ECO:0000256" key="6">
    <source>
        <dbReference type="ARBA" id="ARBA00022692"/>
    </source>
</evidence>
<keyword evidence="3 19" id="KW-0245">EGF-like domain</keyword>
<evidence type="ECO:0000256" key="15">
    <source>
        <dbReference type="ARBA" id="ARBA00023180"/>
    </source>
</evidence>
<keyword evidence="6 20" id="KW-0812">Transmembrane</keyword>
<keyword evidence="9" id="KW-0547">Nucleotide-binding</keyword>
<dbReference type="AlphaFoldDB" id="A0ABD1R581"/>
<name>A0ABD1R581_9LAMI</name>
<evidence type="ECO:0000256" key="13">
    <source>
        <dbReference type="ARBA" id="ARBA00023136"/>
    </source>
</evidence>
<dbReference type="Pfam" id="PF07645">
    <property type="entry name" value="EGF_CA"/>
    <property type="match status" value="1"/>
</dbReference>
<evidence type="ECO:0000256" key="16">
    <source>
        <dbReference type="ARBA" id="ARBA00047558"/>
    </source>
</evidence>
<dbReference type="FunFam" id="1.10.510.10:FF:000084">
    <property type="entry name" value="Wall-associated receptor kinase 2"/>
    <property type="match status" value="1"/>
</dbReference>
<comment type="subcellular location">
    <subcellularLocation>
        <location evidence="1">Membrane</location>
        <topology evidence="1">Single-pass type I membrane protein</topology>
    </subcellularLocation>
</comment>
<keyword evidence="12 20" id="KW-1133">Transmembrane helix</keyword>
<dbReference type="PROSITE" id="PS01186">
    <property type="entry name" value="EGF_2"/>
    <property type="match status" value="1"/>
</dbReference>
<dbReference type="SMART" id="SM00220">
    <property type="entry name" value="S_TKc"/>
    <property type="match status" value="1"/>
</dbReference>
<evidence type="ECO:0000256" key="20">
    <source>
        <dbReference type="SAM" id="Phobius"/>
    </source>
</evidence>
<evidence type="ECO:0000256" key="10">
    <source>
        <dbReference type="ARBA" id="ARBA00022777"/>
    </source>
</evidence>
<evidence type="ECO:0000259" key="21">
    <source>
        <dbReference type="PROSITE" id="PS50011"/>
    </source>
</evidence>
<dbReference type="Gene3D" id="3.30.200.20">
    <property type="entry name" value="Phosphorylase Kinase, domain 1"/>
    <property type="match status" value="1"/>
</dbReference>
<dbReference type="FunFam" id="2.10.25.10:FF:000038">
    <property type="entry name" value="Fibrillin 2"/>
    <property type="match status" value="1"/>
</dbReference>
<dbReference type="GO" id="GO:0004674">
    <property type="term" value="F:protein serine/threonine kinase activity"/>
    <property type="evidence" value="ECO:0007669"/>
    <property type="project" value="UniProtKB-KW"/>
</dbReference>
<dbReference type="Pfam" id="PF00069">
    <property type="entry name" value="Pkinase"/>
    <property type="match status" value="1"/>
</dbReference>
<keyword evidence="8" id="KW-0677">Repeat</keyword>
<dbReference type="CDD" id="cd00054">
    <property type="entry name" value="EGF_CA"/>
    <property type="match status" value="2"/>
</dbReference>
<reference evidence="24" key="1">
    <citation type="submission" date="2024-07" db="EMBL/GenBank/DDBJ databases">
        <title>Two chromosome-level genome assemblies of Korean endemic species Abeliophyllum distichum and Forsythia ovata (Oleaceae).</title>
        <authorList>
            <person name="Jang H."/>
        </authorList>
    </citation>
    <scope>NUCLEOTIDE SEQUENCE [LARGE SCALE GENOMIC DNA]</scope>
</reference>
<feature type="domain" description="EGF-like" evidence="22">
    <location>
        <begin position="295"/>
        <end position="329"/>
    </location>
</feature>
<dbReference type="InterPro" id="IPR011009">
    <property type="entry name" value="Kinase-like_dom_sf"/>
</dbReference>
<proteinExistence type="predicted"/>
<keyword evidence="5" id="KW-0808">Transferase</keyword>
<evidence type="ECO:0000256" key="14">
    <source>
        <dbReference type="ARBA" id="ARBA00023157"/>
    </source>
</evidence>
<evidence type="ECO:0000256" key="12">
    <source>
        <dbReference type="ARBA" id="ARBA00022989"/>
    </source>
</evidence>
<evidence type="ECO:0000256" key="4">
    <source>
        <dbReference type="ARBA" id="ARBA00022553"/>
    </source>
</evidence>
<dbReference type="PROSITE" id="PS01187">
    <property type="entry name" value="EGF_CA"/>
    <property type="match status" value="1"/>
</dbReference>
<dbReference type="SUPFAM" id="SSF57196">
    <property type="entry name" value="EGF/Laminin"/>
    <property type="match status" value="1"/>
</dbReference>
<evidence type="ECO:0000256" key="9">
    <source>
        <dbReference type="ARBA" id="ARBA00022741"/>
    </source>
</evidence>
<evidence type="ECO:0000256" key="1">
    <source>
        <dbReference type="ARBA" id="ARBA00004479"/>
    </source>
</evidence>
<dbReference type="InterPro" id="IPR000152">
    <property type="entry name" value="EGF-type_Asp/Asn_hydroxyl_site"/>
</dbReference>
<keyword evidence="2" id="KW-0723">Serine/threonine-protein kinase</keyword>
<dbReference type="FunFam" id="3.30.200.20:FF:000043">
    <property type="entry name" value="Wall-associated receptor kinase 2"/>
    <property type="match status" value="1"/>
</dbReference>
<evidence type="ECO:0000313" key="23">
    <source>
        <dbReference type="EMBL" id="KAL2482349.1"/>
    </source>
</evidence>
<evidence type="ECO:0000256" key="7">
    <source>
        <dbReference type="ARBA" id="ARBA00022729"/>
    </source>
</evidence>
<dbReference type="InterPro" id="IPR049883">
    <property type="entry name" value="NOTCH1_EGF-like"/>
</dbReference>
<keyword evidence="15" id="KW-0325">Glycoprotein</keyword>
<dbReference type="InterPro" id="IPR000742">
    <property type="entry name" value="EGF"/>
</dbReference>
<dbReference type="SMART" id="SM00181">
    <property type="entry name" value="EGF"/>
    <property type="match status" value="2"/>
</dbReference>
<evidence type="ECO:0000256" key="18">
    <source>
        <dbReference type="ARBA" id="ARBA00058961"/>
    </source>
</evidence>
<keyword evidence="24" id="KW-1185">Reference proteome</keyword>
<evidence type="ECO:0000256" key="2">
    <source>
        <dbReference type="ARBA" id="ARBA00022527"/>
    </source>
</evidence>
<evidence type="ECO:0000259" key="22">
    <source>
        <dbReference type="PROSITE" id="PS50026"/>
    </source>
</evidence>
<dbReference type="PROSITE" id="PS00010">
    <property type="entry name" value="ASX_HYDROXYL"/>
    <property type="match status" value="1"/>
</dbReference>
<evidence type="ECO:0000256" key="8">
    <source>
        <dbReference type="ARBA" id="ARBA00022737"/>
    </source>
</evidence>
<keyword evidence="4" id="KW-0597">Phosphoprotein</keyword>
<dbReference type="SUPFAM" id="SSF56112">
    <property type="entry name" value="Protein kinase-like (PK-like)"/>
    <property type="match status" value="1"/>
</dbReference>
<evidence type="ECO:0000256" key="11">
    <source>
        <dbReference type="ARBA" id="ARBA00022840"/>
    </source>
</evidence>
<dbReference type="SMART" id="SM00179">
    <property type="entry name" value="EGF_CA"/>
    <property type="match status" value="1"/>
</dbReference>
<comment type="function">
    <text evidence="18">Serine/threonine-protein kinase that may function as a signaling receptor of extracellular matrix component. Binding to pectin may have significance in the control of cell expansion, morphogenesis and development.</text>
</comment>
<evidence type="ECO:0000256" key="19">
    <source>
        <dbReference type="PROSITE-ProRule" id="PRU00076"/>
    </source>
</evidence>
<dbReference type="InterPro" id="IPR025287">
    <property type="entry name" value="WAK_GUB"/>
</dbReference>
<accession>A0ABD1R581</accession>
<dbReference type="Gene3D" id="1.10.510.10">
    <property type="entry name" value="Transferase(Phosphotransferase) domain 1"/>
    <property type="match status" value="1"/>
</dbReference>
<protein>
    <submittedName>
        <fullName evidence="23">Wall-associated receptor kinase-like 9</fullName>
    </submittedName>
</protein>
<keyword evidence="14" id="KW-1015">Disulfide bond</keyword>
<organism evidence="23 24">
    <name type="scientific">Forsythia ovata</name>
    <dbReference type="NCBI Taxonomy" id="205694"/>
    <lineage>
        <taxon>Eukaryota</taxon>
        <taxon>Viridiplantae</taxon>
        <taxon>Streptophyta</taxon>
        <taxon>Embryophyta</taxon>
        <taxon>Tracheophyta</taxon>
        <taxon>Spermatophyta</taxon>
        <taxon>Magnoliopsida</taxon>
        <taxon>eudicotyledons</taxon>
        <taxon>Gunneridae</taxon>
        <taxon>Pentapetalae</taxon>
        <taxon>asterids</taxon>
        <taxon>lamiids</taxon>
        <taxon>Lamiales</taxon>
        <taxon>Oleaceae</taxon>
        <taxon>Forsythieae</taxon>
        <taxon>Forsythia</taxon>
    </lineage>
</organism>
<evidence type="ECO:0000313" key="24">
    <source>
        <dbReference type="Proteomes" id="UP001604277"/>
    </source>
</evidence>
<keyword evidence="10" id="KW-0418">Kinase</keyword>
<dbReference type="Proteomes" id="UP001604277">
    <property type="component" value="Unassembled WGS sequence"/>
</dbReference>
<dbReference type="PANTHER" id="PTHR27005:SF515">
    <property type="entry name" value="WALL-ASSOCIATED RECEPTOR KINASE-LIKE 10-RELATED"/>
    <property type="match status" value="1"/>
</dbReference>
<evidence type="ECO:0000256" key="5">
    <source>
        <dbReference type="ARBA" id="ARBA00022679"/>
    </source>
</evidence>
<evidence type="ECO:0000256" key="17">
    <source>
        <dbReference type="ARBA" id="ARBA00047951"/>
    </source>
</evidence>
<comment type="catalytic activity">
    <reaction evidence="17">
        <text>L-threonyl-[protein] + ATP = O-phospho-L-threonyl-[protein] + ADP + H(+)</text>
        <dbReference type="Rhea" id="RHEA:46608"/>
        <dbReference type="Rhea" id="RHEA-COMP:11060"/>
        <dbReference type="Rhea" id="RHEA-COMP:11605"/>
        <dbReference type="ChEBI" id="CHEBI:15378"/>
        <dbReference type="ChEBI" id="CHEBI:30013"/>
        <dbReference type="ChEBI" id="CHEBI:30616"/>
        <dbReference type="ChEBI" id="CHEBI:61977"/>
        <dbReference type="ChEBI" id="CHEBI:456216"/>
    </reaction>
</comment>
<dbReference type="Gene3D" id="2.10.25.10">
    <property type="entry name" value="Laminin"/>
    <property type="match status" value="2"/>
</dbReference>
<keyword evidence="7" id="KW-0732">Signal</keyword>
<dbReference type="GO" id="GO:0005524">
    <property type="term" value="F:ATP binding"/>
    <property type="evidence" value="ECO:0007669"/>
    <property type="project" value="UniProtKB-KW"/>
</dbReference>
<keyword evidence="13 20" id="KW-0472">Membrane</keyword>
<dbReference type="PROSITE" id="PS50026">
    <property type="entry name" value="EGF_3"/>
    <property type="match status" value="1"/>
</dbReference>
<dbReference type="PANTHER" id="PTHR27005">
    <property type="entry name" value="WALL-ASSOCIATED RECEPTOR KINASE-LIKE 21"/>
    <property type="match status" value="1"/>
</dbReference>
<dbReference type="CDD" id="cd14066">
    <property type="entry name" value="STKc_IRAK"/>
    <property type="match status" value="1"/>
</dbReference>
<comment type="caution">
    <text evidence="23">The sequence shown here is derived from an EMBL/GenBank/DDBJ whole genome shotgun (WGS) entry which is preliminary data.</text>
</comment>
<keyword evidence="11" id="KW-0067">ATP-binding</keyword>
<dbReference type="Pfam" id="PF13947">
    <property type="entry name" value="GUB_WAK_bind"/>
    <property type="match status" value="1"/>
</dbReference>
<dbReference type="InterPro" id="IPR001881">
    <property type="entry name" value="EGF-like_Ca-bd_dom"/>
</dbReference>